<dbReference type="OrthoDB" id="1000646at2759"/>
<accession>A0A8J5RLT9</accession>
<organism evidence="1 2">
    <name type="scientific">Zizania palustris</name>
    <name type="common">Northern wild rice</name>
    <dbReference type="NCBI Taxonomy" id="103762"/>
    <lineage>
        <taxon>Eukaryota</taxon>
        <taxon>Viridiplantae</taxon>
        <taxon>Streptophyta</taxon>
        <taxon>Embryophyta</taxon>
        <taxon>Tracheophyta</taxon>
        <taxon>Spermatophyta</taxon>
        <taxon>Magnoliopsida</taxon>
        <taxon>Liliopsida</taxon>
        <taxon>Poales</taxon>
        <taxon>Poaceae</taxon>
        <taxon>BOP clade</taxon>
        <taxon>Oryzoideae</taxon>
        <taxon>Oryzeae</taxon>
        <taxon>Zizaniinae</taxon>
        <taxon>Zizania</taxon>
    </lineage>
</organism>
<proteinExistence type="predicted"/>
<comment type="caution">
    <text evidence="1">The sequence shown here is derived from an EMBL/GenBank/DDBJ whole genome shotgun (WGS) entry which is preliminary data.</text>
</comment>
<reference evidence="1" key="2">
    <citation type="submission" date="2021-02" db="EMBL/GenBank/DDBJ databases">
        <authorList>
            <person name="Kimball J.A."/>
            <person name="Haas M.W."/>
            <person name="Macchietto M."/>
            <person name="Kono T."/>
            <person name="Duquette J."/>
            <person name="Shao M."/>
        </authorList>
    </citation>
    <scope>NUCLEOTIDE SEQUENCE</scope>
    <source>
        <tissue evidence="1">Fresh leaf tissue</tissue>
    </source>
</reference>
<evidence type="ECO:0000313" key="2">
    <source>
        <dbReference type="Proteomes" id="UP000729402"/>
    </source>
</evidence>
<protein>
    <recommendedName>
        <fullName evidence="3">Reverse transcriptase Ty1/copia-type domain-containing protein</fullName>
    </recommendedName>
</protein>
<evidence type="ECO:0000313" key="1">
    <source>
        <dbReference type="EMBL" id="KAG8051057.1"/>
    </source>
</evidence>
<gene>
    <name evidence="1" type="ORF">GUJ93_ZPchr0009g646</name>
</gene>
<evidence type="ECO:0008006" key="3">
    <source>
        <dbReference type="Google" id="ProtNLM"/>
    </source>
</evidence>
<dbReference type="AlphaFoldDB" id="A0A8J5RLT9"/>
<dbReference type="Proteomes" id="UP000729402">
    <property type="component" value="Unassembled WGS sequence"/>
</dbReference>
<name>A0A8J5RLT9_ZIZPA</name>
<reference evidence="1" key="1">
    <citation type="journal article" date="2021" name="bioRxiv">
        <title>Whole Genome Assembly and Annotation of Northern Wild Rice, Zizania palustris L., Supports a Whole Genome Duplication in the Zizania Genus.</title>
        <authorList>
            <person name="Haas M."/>
            <person name="Kono T."/>
            <person name="Macchietto M."/>
            <person name="Millas R."/>
            <person name="McGilp L."/>
            <person name="Shao M."/>
            <person name="Duquette J."/>
            <person name="Hirsch C.N."/>
            <person name="Kimball J."/>
        </authorList>
    </citation>
    <scope>NUCLEOTIDE SEQUENCE</scope>
    <source>
        <tissue evidence="1">Fresh leaf tissue</tissue>
    </source>
</reference>
<keyword evidence="2" id="KW-1185">Reference proteome</keyword>
<sequence length="233" mass="25316">MTNDSNPVDINIITEKLSRHVQEPAVNSGRRTIFAPHPVQESASVAVETIEVTDELVHGGLSSSVLSQIPEAEAVQAETAQAVLGTHATDAHAQVVPGTHAVDRHGLGSATIEGESEAQVATSTPAILPANVTNIAPTEAAPSTRSRICTRSQSGISKKKVYSDGTIRYDKQSLFTATGEPQFLEEALAHKEWKHAMDLEYEALIRNNTWHLVPPKEGRNIIDCKWVYKVKRK</sequence>
<feature type="non-terminal residue" evidence="1">
    <location>
        <position position="233"/>
    </location>
</feature>
<dbReference type="EMBL" id="JAAALK010000289">
    <property type="protein sequence ID" value="KAG8051057.1"/>
    <property type="molecule type" value="Genomic_DNA"/>
</dbReference>